<dbReference type="Gene3D" id="3.40.80.10">
    <property type="entry name" value="Peptidoglycan recognition protein-like"/>
    <property type="match status" value="1"/>
</dbReference>
<dbReference type="PANTHER" id="PTHR11022:SF41">
    <property type="entry name" value="PEPTIDOGLYCAN-RECOGNITION PROTEIN LC-RELATED"/>
    <property type="match status" value="1"/>
</dbReference>
<reference evidence="4 5" key="1">
    <citation type="journal article" date="2013" name="BMC Microbiol.">
        <title>Identification of the type II cytochrome c maturation pathway in anammox bacteria by comparative genomics.</title>
        <authorList>
            <person name="Ferousi C."/>
            <person name="Speth D.R."/>
            <person name="Reimann J."/>
            <person name="Op den Camp H.J."/>
            <person name="Allen J.W."/>
            <person name="Keltjens J.T."/>
            <person name="Jetten M.S."/>
        </authorList>
    </citation>
    <scope>NUCLEOTIDE SEQUENCE [LARGE SCALE GENOMIC DNA]</scope>
    <source>
        <strain evidence="4">RU1</strain>
    </source>
</reference>
<dbReference type="InterPro" id="IPR006619">
    <property type="entry name" value="PGRP_domain_met/bac"/>
</dbReference>
<dbReference type="GO" id="GO:0008745">
    <property type="term" value="F:N-acetylmuramoyl-L-alanine amidase activity"/>
    <property type="evidence" value="ECO:0007669"/>
    <property type="project" value="InterPro"/>
</dbReference>
<feature type="domain" description="Peptidoglycan recognition protein family" evidence="3">
    <location>
        <begin position="55"/>
        <end position="178"/>
    </location>
</feature>
<comment type="similarity">
    <text evidence="1">Belongs to the N-acetylmuramoyl-L-alanine amidase 2 family.</text>
</comment>
<evidence type="ECO:0000259" key="2">
    <source>
        <dbReference type="SMART" id="SM00644"/>
    </source>
</evidence>
<accession>A0A0M2UV11</accession>
<name>A0A0M2UV11_9BACT</name>
<dbReference type="GO" id="GO:0008270">
    <property type="term" value="F:zinc ion binding"/>
    <property type="evidence" value="ECO:0007669"/>
    <property type="project" value="InterPro"/>
</dbReference>
<dbReference type="GO" id="GO:0009253">
    <property type="term" value="P:peptidoglycan catabolic process"/>
    <property type="evidence" value="ECO:0007669"/>
    <property type="project" value="InterPro"/>
</dbReference>
<dbReference type="SMART" id="SM00644">
    <property type="entry name" value="Ami_2"/>
    <property type="match status" value="1"/>
</dbReference>
<dbReference type="PANTHER" id="PTHR11022">
    <property type="entry name" value="PEPTIDOGLYCAN RECOGNITION PROTEIN"/>
    <property type="match status" value="1"/>
</dbReference>
<evidence type="ECO:0000256" key="1">
    <source>
        <dbReference type="ARBA" id="ARBA00007553"/>
    </source>
</evidence>
<organism evidence="4 5">
    <name type="scientific">Candidatus Brocadia fulgida</name>
    <dbReference type="NCBI Taxonomy" id="380242"/>
    <lineage>
        <taxon>Bacteria</taxon>
        <taxon>Pseudomonadati</taxon>
        <taxon>Planctomycetota</taxon>
        <taxon>Candidatus Brocadiia</taxon>
        <taxon>Candidatus Brocadiales</taxon>
        <taxon>Candidatus Brocadiaceae</taxon>
        <taxon>Candidatus Brocadia</taxon>
    </lineage>
</organism>
<dbReference type="InterPro" id="IPR002502">
    <property type="entry name" value="Amidase_domain"/>
</dbReference>
<keyword evidence="5" id="KW-1185">Reference proteome</keyword>
<feature type="domain" description="N-acetylmuramoyl-L-alanine amidase" evidence="2">
    <location>
        <begin position="53"/>
        <end position="189"/>
    </location>
</feature>
<evidence type="ECO:0000313" key="5">
    <source>
        <dbReference type="Proteomes" id="UP000034954"/>
    </source>
</evidence>
<dbReference type="CDD" id="cd06583">
    <property type="entry name" value="PGRP"/>
    <property type="match status" value="1"/>
</dbReference>
<dbReference type="EMBL" id="LAQJ01000173">
    <property type="protein sequence ID" value="KKO19637.1"/>
    <property type="molecule type" value="Genomic_DNA"/>
</dbReference>
<dbReference type="InterPro" id="IPR015510">
    <property type="entry name" value="PGRP"/>
</dbReference>
<comment type="caution">
    <text evidence="4">The sequence shown here is derived from an EMBL/GenBank/DDBJ whole genome shotgun (WGS) entry which is preliminary data.</text>
</comment>
<evidence type="ECO:0000313" key="4">
    <source>
        <dbReference type="EMBL" id="KKO19637.1"/>
    </source>
</evidence>
<sequence>MRFTEKFYLCLSLLVLIYLSGCYAPPAFKPITTVPVRPPKKEVPCKETPYIESQLNRYSVREWKYIVIHHSASASGCAAEFDRYHREKRGWENGLGYHFVIGNGSGAGDGQIEIGNRWVKQIDGAHAGVQEYNRYGIGICLVGNFNGSYPTSAQMASLSTLVGYLQERCHIPSENIIMHRHFRETECPGRNFPYYKLLAKTARW</sequence>
<dbReference type="SUPFAM" id="SSF55846">
    <property type="entry name" value="N-acetylmuramoyl-L-alanine amidase-like"/>
    <property type="match status" value="1"/>
</dbReference>
<evidence type="ECO:0000259" key="3">
    <source>
        <dbReference type="SMART" id="SM00701"/>
    </source>
</evidence>
<dbReference type="Proteomes" id="UP000034954">
    <property type="component" value="Unassembled WGS sequence"/>
</dbReference>
<dbReference type="InterPro" id="IPR036505">
    <property type="entry name" value="Amidase/PGRP_sf"/>
</dbReference>
<proteinExistence type="inferred from homology"/>
<dbReference type="AlphaFoldDB" id="A0A0M2UV11"/>
<dbReference type="SMART" id="SM00701">
    <property type="entry name" value="PGRP"/>
    <property type="match status" value="1"/>
</dbReference>
<dbReference type="Pfam" id="PF01510">
    <property type="entry name" value="Amidase_2"/>
    <property type="match status" value="1"/>
</dbReference>
<gene>
    <name evidence="4" type="ORF">BROFUL_01672</name>
</gene>
<protein>
    <submittedName>
        <fullName evidence="4">N-acetylmuramoyl-L-alanine amidase</fullName>
    </submittedName>
</protein>